<dbReference type="OrthoDB" id="9796526at2"/>
<keyword evidence="4" id="KW-0804">Transcription</keyword>
<keyword evidence="2" id="KW-0805">Transcription regulation</keyword>
<dbReference type="Gene3D" id="3.40.190.10">
    <property type="entry name" value="Periplasmic binding protein-like II"/>
    <property type="match status" value="2"/>
</dbReference>
<feature type="domain" description="HTH lysR-type" evidence="5">
    <location>
        <begin position="25"/>
        <end position="82"/>
    </location>
</feature>
<dbReference type="STRING" id="1122125.GCA_000423185_05229"/>
<dbReference type="InterPro" id="IPR036388">
    <property type="entry name" value="WH-like_DNA-bd_sf"/>
</dbReference>
<evidence type="ECO:0000313" key="6">
    <source>
        <dbReference type="EMBL" id="OWJ62015.1"/>
    </source>
</evidence>
<dbReference type="Proteomes" id="UP000196655">
    <property type="component" value="Unassembled WGS sequence"/>
</dbReference>
<comment type="caution">
    <text evidence="6">The sequence shown here is derived from an EMBL/GenBank/DDBJ whole genome shotgun (WGS) entry which is preliminary data.</text>
</comment>
<comment type="similarity">
    <text evidence="1">Belongs to the LysR transcriptional regulatory family.</text>
</comment>
<keyword evidence="7" id="KW-1185">Reference proteome</keyword>
<dbReference type="GO" id="GO:0006351">
    <property type="term" value="P:DNA-templated transcription"/>
    <property type="evidence" value="ECO:0007669"/>
    <property type="project" value="TreeGrafter"/>
</dbReference>
<keyword evidence="3" id="KW-0238">DNA-binding</keyword>
<sequence length="336" mass="36281">MCAIRQVRRGPVRFRSASEAGPGAMDWDDLRVIHAVVGTGSLSAAARSLGLSQPTIGRRVQALEERLGLILFERGADGYRPTPALEALLPHLRAMAEAAAALEREARVQADPGTGLVRVAADGWASRFLAERLPQLREALPGINLAIDFERIVPDLGGDSVHLGIYTAVPDLPGLRSRLVARSAYAVYGLRSYVDRHPEAWTTDRFDRCDWVIYDRERVGGTSPITAADPVRARLAAAPRVLRLTTTDLILSALLSGAGLALIPCFIGDADPELVRVSPIVPELEHRYRLVVHQDVGRSPRIARAKEAIAALFAAERRLMEGEAAPAEPVGAPLTA</sequence>
<evidence type="ECO:0000313" key="7">
    <source>
        <dbReference type="Proteomes" id="UP000196655"/>
    </source>
</evidence>
<reference evidence="7" key="1">
    <citation type="submission" date="2017-05" db="EMBL/GenBank/DDBJ databases">
        <authorList>
            <person name="Macchi M."/>
            <person name="Festa S."/>
            <person name="Coppotelli B.M."/>
            <person name="Morelli I.S."/>
        </authorList>
    </citation>
    <scope>NUCLEOTIDE SEQUENCE [LARGE SCALE GENOMIC DNA]</scope>
    <source>
        <strain evidence="7">I</strain>
    </source>
</reference>
<dbReference type="EMBL" id="NHON01000099">
    <property type="protein sequence ID" value="OWJ62015.1"/>
    <property type="molecule type" value="Genomic_DNA"/>
</dbReference>
<evidence type="ECO:0000256" key="2">
    <source>
        <dbReference type="ARBA" id="ARBA00023015"/>
    </source>
</evidence>
<dbReference type="InterPro" id="IPR036390">
    <property type="entry name" value="WH_DNA-bd_sf"/>
</dbReference>
<dbReference type="PANTHER" id="PTHR30537:SF3">
    <property type="entry name" value="TRANSCRIPTIONAL REGULATORY PROTEIN"/>
    <property type="match status" value="1"/>
</dbReference>
<proteinExistence type="inferred from homology"/>
<dbReference type="SUPFAM" id="SSF46785">
    <property type="entry name" value="Winged helix' DNA-binding domain"/>
    <property type="match status" value="1"/>
</dbReference>
<dbReference type="InterPro" id="IPR005119">
    <property type="entry name" value="LysR_subst-bd"/>
</dbReference>
<evidence type="ECO:0000256" key="3">
    <source>
        <dbReference type="ARBA" id="ARBA00023125"/>
    </source>
</evidence>
<dbReference type="Pfam" id="PF00126">
    <property type="entry name" value="HTH_1"/>
    <property type="match status" value="1"/>
</dbReference>
<gene>
    <name evidence="6" type="ORF">BWR60_30660</name>
</gene>
<evidence type="ECO:0000256" key="4">
    <source>
        <dbReference type="ARBA" id="ARBA00023163"/>
    </source>
</evidence>
<name>A0A211Z9R6_9PROT</name>
<dbReference type="GO" id="GO:0043565">
    <property type="term" value="F:sequence-specific DNA binding"/>
    <property type="evidence" value="ECO:0007669"/>
    <property type="project" value="TreeGrafter"/>
</dbReference>
<dbReference type="AlphaFoldDB" id="A0A211Z9R6"/>
<dbReference type="Gene3D" id="1.10.10.10">
    <property type="entry name" value="Winged helix-like DNA-binding domain superfamily/Winged helix DNA-binding domain"/>
    <property type="match status" value="1"/>
</dbReference>
<dbReference type="SUPFAM" id="SSF53850">
    <property type="entry name" value="Periplasmic binding protein-like II"/>
    <property type="match status" value="1"/>
</dbReference>
<dbReference type="Pfam" id="PF03466">
    <property type="entry name" value="LysR_substrate"/>
    <property type="match status" value="1"/>
</dbReference>
<protein>
    <recommendedName>
        <fullName evidence="5">HTH lysR-type domain-containing protein</fullName>
    </recommendedName>
</protein>
<evidence type="ECO:0000259" key="5">
    <source>
        <dbReference type="PROSITE" id="PS50931"/>
    </source>
</evidence>
<dbReference type="GO" id="GO:0003700">
    <property type="term" value="F:DNA-binding transcription factor activity"/>
    <property type="evidence" value="ECO:0007669"/>
    <property type="project" value="InterPro"/>
</dbReference>
<dbReference type="PROSITE" id="PS50931">
    <property type="entry name" value="HTH_LYSR"/>
    <property type="match status" value="1"/>
</dbReference>
<evidence type="ECO:0000256" key="1">
    <source>
        <dbReference type="ARBA" id="ARBA00009437"/>
    </source>
</evidence>
<dbReference type="InterPro" id="IPR058163">
    <property type="entry name" value="LysR-type_TF_proteobact-type"/>
</dbReference>
<organism evidence="6 7">
    <name type="scientific">Inquilinus limosus</name>
    <dbReference type="NCBI Taxonomy" id="171674"/>
    <lineage>
        <taxon>Bacteria</taxon>
        <taxon>Pseudomonadati</taxon>
        <taxon>Pseudomonadota</taxon>
        <taxon>Alphaproteobacteria</taxon>
        <taxon>Rhodospirillales</taxon>
        <taxon>Rhodospirillaceae</taxon>
        <taxon>Inquilinus</taxon>
    </lineage>
</organism>
<dbReference type="InterPro" id="IPR000847">
    <property type="entry name" value="LysR_HTH_N"/>
</dbReference>
<dbReference type="PRINTS" id="PR00039">
    <property type="entry name" value="HTHLYSR"/>
</dbReference>
<dbReference type="PANTHER" id="PTHR30537">
    <property type="entry name" value="HTH-TYPE TRANSCRIPTIONAL REGULATOR"/>
    <property type="match status" value="1"/>
</dbReference>
<accession>A0A211Z9R6</accession>